<sequence length="121" mass="13474">MGGVRLVQASCVQRVAVVMLLFVVLRCKSEGVLQQHAAVSSGRRATYTSSGDSSRLFLFLPAVEPKGRQFIRASKWQFSVFTTGVLLVVLQPFLCPKWFRPRRCWNRARIEAGGAKDAVAF</sequence>
<dbReference type="EnsemblPlants" id="EMT04719">
    <property type="protein sequence ID" value="EMT04719"/>
    <property type="gene ID" value="F775_08101"/>
</dbReference>
<reference evidence="1" key="1">
    <citation type="submission" date="2015-06" db="UniProtKB">
        <authorList>
            <consortium name="EnsemblPlants"/>
        </authorList>
    </citation>
    <scope>IDENTIFICATION</scope>
</reference>
<protein>
    <submittedName>
        <fullName evidence="1">Uncharacterized protein</fullName>
    </submittedName>
</protein>
<accession>M8ATG6</accession>
<proteinExistence type="predicted"/>
<dbReference type="AlphaFoldDB" id="M8ATG6"/>
<organism evidence="1">
    <name type="scientific">Aegilops tauschii</name>
    <name type="common">Tausch's goatgrass</name>
    <name type="synonym">Aegilops squarrosa</name>
    <dbReference type="NCBI Taxonomy" id="37682"/>
    <lineage>
        <taxon>Eukaryota</taxon>
        <taxon>Viridiplantae</taxon>
        <taxon>Streptophyta</taxon>
        <taxon>Embryophyta</taxon>
        <taxon>Tracheophyta</taxon>
        <taxon>Spermatophyta</taxon>
        <taxon>Magnoliopsida</taxon>
        <taxon>Liliopsida</taxon>
        <taxon>Poales</taxon>
        <taxon>Poaceae</taxon>
        <taxon>BOP clade</taxon>
        <taxon>Pooideae</taxon>
        <taxon>Triticodae</taxon>
        <taxon>Triticeae</taxon>
        <taxon>Triticinae</taxon>
        <taxon>Aegilops</taxon>
    </lineage>
</organism>
<evidence type="ECO:0000313" key="1">
    <source>
        <dbReference type="EnsemblPlants" id="EMT04719"/>
    </source>
</evidence>
<name>M8ATG6_AEGTA</name>